<feature type="domain" description="EAL" evidence="3">
    <location>
        <begin position="445"/>
        <end position="695"/>
    </location>
</feature>
<dbReference type="Gene3D" id="3.20.20.450">
    <property type="entry name" value="EAL domain"/>
    <property type="match status" value="1"/>
</dbReference>
<dbReference type="CDD" id="cd01949">
    <property type="entry name" value="GGDEF"/>
    <property type="match status" value="1"/>
</dbReference>
<dbReference type="SMART" id="SM00091">
    <property type="entry name" value="PAS"/>
    <property type="match status" value="2"/>
</dbReference>
<dbReference type="PANTHER" id="PTHR44757">
    <property type="entry name" value="DIGUANYLATE CYCLASE DGCP"/>
    <property type="match status" value="1"/>
</dbReference>
<dbReference type="Pfam" id="PF08448">
    <property type="entry name" value="PAS_4"/>
    <property type="match status" value="1"/>
</dbReference>
<dbReference type="SUPFAM" id="SSF141868">
    <property type="entry name" value="EAL domain-like"/>
    <property type="match status" value="1"/>
</dbReference>
<dbReference type="SMART" id="SM00052">
    <property type="entry name" value="EAL"/>
    <property type="match status" value="1"/>
</dbReference>
<comment type="caution">
    <text evidence="5">The sequence shown here is derived from an EMBL/GenBank/DDBJ whole genome shotgun (WGS) entry which is preliminary data.</text>
</comment>
<dbReference type="InterPro" id="IPR000014">
    <property type="entry name" value="PAS"/>
</dbReference>
<dbReference type="Gene3D" id="3.30.450.20">
    <property type="entry name" value="PAS domain"/>
    <property type="match status" value="2"/>
</dbReference>
<feature type="domain" description="GGDEF" evidence="4">
    <location>
        <begin position="302"/>
        <end position="435"/>
    </location>
</feature>
<dbReference type="NCBIfam" id="TIGR00254">
    <property type="entry name" value="GGDEF"/>
    <property type="match status" value="1"/>
</dbReference>
<dbReference type="InterPro" id="IPR000160">
    <property type="entry name" value="GGDEF_dom"/>
</dbReference>
<dbReference type="InterPro" id="IPR035919">
    <property type="entry name" value="EAL_sf"/>
</dbReference>
<evidence type="ECO:0000259" key="3">
    <source>
        <dbReference type="PROSITE" id="PS50883"/>
    </source>
</evidence>
<dbReference type="AlphaFoldDB" id="U4V737"/>
<protein>
    <submittedName>
        <fullName evidence="5">Diguanylate phosphodiesterase</fullName>
    </submittedName>
</protein>
<accession>U4V737</accession>
<dbReference type="InterPro" id="IPR029787">
    <property type="entry name" value="Nucleotide_cyclase"/>
</dbReference>
<dbReference type="PROSITE" id="PS50112">
    <property type="entry name" value="PAS"/>
    <property type="match status" value="2"/>
</dbReference>
<dbReference type="SUPFAM" id="SSF55073">
    <property type="entry name" value="Nucleotide cyclase"/>
    <property type="match status" value="1"/>
</dbReference>
<dbReference type="PROSITE" id="PS50113">
    <property type="entry name" value="PAC"/>
    <property type="match status" value="1"/>
</dbReference>
<dbReference type="Pfam" id="PF00990">
    <property type="entry name" value="GGDEF"/>
    <property type="match status" value="1"/>
</dbReference>
<proteinExistence type="predicted"/>
<dbReference type="InterPro" id="IPR000700">
    <property type="entry name" value="PAS-assoc_C"/>
</dbReference>
<dbReference type="SMART" id="SM00267">
    <property type="entry name" value="GGDEF"/>
    <property type="match status" value="1"/>
</dbReference>
<dbReference type="SUPFAM" id="SSF55785">
    <property type="entry name" value="PYP-like sensor domain (PAS domain)"/>
    <property type="match status" value="2"/>
</dbReference>
<reference evidence="5 6" key="1">
    <citation type="journal article" date="2014" name="FEMS Microbiol. Lett.">
        <title>Genome sequencing analysis reveals virulence-related gene content of Ochrobactrum intermedium strain 229E, a urease-positive strain isolated from the human gastric niche.</title>
        <authorList>
            <person name="Kulkarni G.J."/>
            <person name="Shetty S."/>
            <person name="Dharne M.S."/>
            <person name="Shouche Y.S."/>
        </authorList>
    </citation>
    <scope>NUCLEOTIDE SEQUENCE [LARGE SCALE GENOMIC DNA]</scope>
    <source>
        <strain evidence="5 6">229E</strain>
    </source>
</reference>
<dbReference type="InterPro" id="IPR013656">
    <property type="entry name" value="PAS_4"/>
</dbReference>
<dbReference type="PROSITE" id="PS50883">
    <property type="entry name" value="EAL"/>
    <property type="match status" value="1"/>
</dbReference>
<dbReference type="PROSITE" id="PS50887">
    <property type="entry name" value="GGDEF"/>
    <property type="match status" value="1"/>
</dbReference>
<feature type="domain" description="PAS" evidence="1">
    <location>
        <begin position="19"/>
        <end position="62"/>
    </location>
</feature>
<dbReference type="NCBIfam" id="TIGR00229">
    <property type="entry name" value="sensory_box"/>
    <property type="match status" value="2"/>
</dbReference>
<dbReference type="CDD" id="cd01948">
    <property type="entry name" value="EAL"/>
    <property type="match status" value="1"/>
</dbReference>
<dbReference type="Pfam" id="PF13426">
    <property type="entry name" value="PAS_9"/>
    <property type="match status" value="1"/>
</dbReference>
<evidence type="ECO:0000313" key="6">
    <source>
        <dbReference type="Proteomes" id="UP000016842"/>
    </source>
</evidence>
<dbReference type="PATRIC" id="fig|1337887.3.peg.2538"/>
<dbReference type="Gene3D" id="3.30.70.270">
    <property type="match status" value="1"/>
</dbReference>
<feature type="domain" description="PAS" evidence="1">
    <location>
        <begin position="142"/>
        <end position="214"/>
    </location>
</feature>
<evidence type="ECO:0000313" key="5">
    <source>
        <dbReference type="EMBL" id="ERM01800.1"/>
    </source>
</evidence>
<dbReference type="InterPro" id="IPR035965">
    <property type="entry name" value="PAS-like_dom_sf"/>
</dbReference>
<dbReference type="Proteomes" id="UP000016842">
    <property type="component" value="Unassembled WGS sequence"/>
</dbReference>
<sequence length="710" mass="79556">MRKRGGASASAEGTMARTSEQDFRILFTTHPTPMWVYDPETLRFIVMNDAAYRLYGYTADEIPAMTVLDIRPQTERDRMLAAIRDRSDLERPERWQHLRANGETIDVLTYGRQVLFDGKEAILAIVQDRTEVTEANRQASHAQTLLDSLVNNLPLGVFVKDMQDNGRYVLFNQAASVASGQPIEEALGATDLDLFPKREAAVILEQDRMAMRRRDVLSVERKVERKDGTSRTMRIIRCSIPPVEGDEPPRYLIGLLEDVTERREIEERMAHIAMHDSLTGLPNRAYFAHHVESLLKKGGDSEPFALFYLDIDHFKNINDSIGHQAGDQLLQEVARRLKQITTPDEFIARLGGDEFAIVYRSGTLGGQIAMFADRVLSAFQDSFKLVGNSEFVTCSMGISQAPLHGDNPDALMRNADLALYASKSGGRRTFRFYQHSLRLAAEKRHVMTGGELRQALLDEQFELHYQPIFNLESGRISGFEALIRWRHPERGMVSPAEFIPLAEETGLIGPIGDWVLRAACREAVLWPEDIKVSVNLSPVQFSQTTLLQSVTDALEAARLSPDRLELEITESVFLSNSKNNIELLFELRRLGVRIAMDDFGTGYSSLSYLRSFPFDKIKIDRSFVSGIEVDTRDLAIIQAVATLGAGFNIVTTAEGVETAQQLERLKSERFGEVQGFLTGRPMPAGDVHSFIQNRSNAGLGLVAAHNTLPI</sequence>
<dbReference type="EMBL" id="ASXJ01000130">
    <property type="protein sequence ID" value="ERM01800.1"/>
    <property type="molecule type" value="Genomic_DNA"/>
</dbReference>
<dbReference type="PANTHER" id="PTHR44757:SF2">
    <property type="entry name" value="BIOFILM ARCHITECTURE MAINTENANCE PROTEIN MBAA"/>
    <property type="match status" value="1"/>
</dbReference>
<dbReference type="InterPro" id="IPR052155">
    <property type="entry name" value="Biofilm_reg_signaling"/>
</dbReference>
<dbReference type="InterPro" id="IPR001633">
    <property type="entry name" value="EAL_dom"/>
</dbReference>
<evidence type="ECO:0000259" key="2">
    <source>
        <dbReference type="PROSITE" id="PS50113"/>
    </source>
</evidence>
<dbReference type="InterPro" id="IPR043128">
    <property type="entry name" value="Rev_trsase/Diguanyl_cyclase"/>
</dbReference>
<name>U4V737_9HYPH</name>
<dbReference type="Pfam" id="PF00563">
    <property type="entry name" value="EAL"/>
    <property type="match status" value="1"/>
</dbReference>
<dbReference type="CDD" id="cd00130">
    <property type="entry name" value="PAS"/>
    <property type="match status" value="2"/>
</dbReference>
<gene>
    <name evidence="5" type="ORF">Q644_19825</name>
</gene>
<feature type="domain" description="PAC" evidence="2">
    <location>
        <begin position="217"/>
        <end position="271"/>
    </location>
</feature>
<organism evidence="5 6">
    <name type="scientific">Brucella intermedia 229E</name>
    <dbReference type="NCBI Taxonomy" id="1337887"/>
    <lineage>
        <taxon>Bacteria</taxon>
        <taxon>Pseudomonadati</taxon>
        <taxon>Pseudomonadota</taxon>
        <taxon>Alphaproteobacteria</taxon>
        <taxon>Hyphomicrobiales</taxon>
        <taxon>Brucellaceae</taxon>
        <taxon>Brucella/Ochrobactrum group</taxon>
        <taxon>Brucella</taxon>
    </lineage>
</organism>
<evidence type="ECO:0000259" key="4">
    <source>
        <dbReference type="PROSITE" id="PS50887"/>
    </source>
</evidence>
<evidence type="ECO:0000259" key="1">
    <source>
        <dbReference type="PROSITE" id="PS50112"/>
    </source>
</evidence>